<accession>A0AA88DS95</accession>
<evidence type="ECO:0000313" key="1">
    <source>
        <dbReference type="EMBL" id="GMN60807.1"/>
    </source>
</evidence>
<dbReference type="EMBL" id="BTGU01000102">
    <property type="protein sequence ID" value="GMN60807.1"/>
    <property type="molecule type" value="Genomic_DNA"/>
</dbReference>
<evidence type="ECO:0000313" key="2">
    <source>
        <dbReference type="Proteomes" id="UP001187192"/>
    </source>
</evidence>
<proteinExistence type="predicted"/>
<sequence length="106" mass="11816">MRKLRIWDLEELWNKNWSFRALKASDKASQSRGLQGRVPHWPCRRSRPRGLCGHATHGGRPHARPLGREACAATQARSAATPPKSATALLYAPMPPWPCLQARGPT</sequence>
<gene>
    <name evidence="1" type="ORF">TIFTF001_029896</name>
</gene>
<dbReference type="Proteomes" id="UP001187192">
    <property type="component" value="Unassembled WGS sequence"/>
</dbReference>
<name>A0AA88DS95_FICCA</name>
<organism evidence="1 2">
    <name type="scientific">Ficus carica</name>
    <name type="common">Common fig</name>
    <dbReference type="NCBI Taxonomy" id="3494"/>
    <lineage>
        <taxon>Eukaryota</taxon>
        <taxon>Viridiplantae</taxon>
        <taxon>Streptophyta</taxon>
        <taxon>Embryophyta</taxon>
        <taxon>Tracheophyta</taxon>
        <taxon>Spermatophyta</taxon>
        <taxon>Magnoliopsida</taxon>
        <taxon>eudicotyledons</taxon>
        <taxon>Gunneridae</taxon>
        <taxon>Pentapetalae</taxon>
        <taxon>rosids</taxon>
        <taxon>fabids</taxon>
        <taxon>Rosales</taxon>
        <taxon>Moraceae</taxon>
        <taxon>Ficeae</taxon>
        <taxon>Ficus</taxon>
    </lineage>
</organism>
<keyword evidence="2" id="KW-1185">Reference proteome</keyword>
<reference evidence="1" key="1">
    <citation type="submission" date="2023-07" db="EMBL/GenBank/DDBJ databases">
        <title>draft genome sequence of fig (Ficus carica).</title>
        <authorList>
            <person name="Takahashi T."/>
            <person name="Nishimura K."/>
        </authorList>
    </citation>
    <scope>NUCLEOTIDE SEQUENCE</scope>
</reference>
<protein>
    <submittedName>
        <fullName evidence="1">Uncharacterized protein</fullName>
    </submittedName>
</protein>
<dbReference type="AlphaFoldDB" id="A0AA88DS95"/>
<comment type="caution">
    <text evidence="1">The sequence shown here is derived from an EMBL/GenBank/DDBJ whole genome shotgun (WGS) entry which is preliminary data.</text>
</comment>